<feature type="compositionally biased region" description="Low complexity" evidence="3">
    <location>
        <begin position="321"/>
        <end position="331"/>
    </location>
</feature>
<feature type="active site" description="Nucleophile" evidence="1">
    <location>
        <position position="66"/>
    </location>
</feature>
<gene>
    <name evidence="6" type="ORF">NSU_3940</name>
</gene>
<evidence type="ECO:0000256" key="3">
    <source>
        <dbReference type="SAM" id="MobiDB-lite"/>
    </source>
</evidence>
<dbReference type="PROSITE" id="PS51257">
    <property type="entry name" value="PROKAR_LIPOPROTEIN"/>
    <property type="match status" value="1"/>
</dbReference>
<protein>
    <recommendedName>
        <fullName evidence="5">SGNH hydrolase-type esterase domain-containing protein</fullName>
    </recommendedName>
</protein>
<dbReference type="Pfam" id="PF13472">
    <property type="entry name" value="Lipase_GDSL_2"/>
    <property type="match status" value="1"/>
</dbReference>
<evidence type="ECO:0000256" key="1">
    <source>
        <dbReference type="PIRSR" id="PIRSR637460-1"/>
    </source>
</evidence>
<dbReference type="KEGG" id="npn:JI59_01650"/>
<dbReference type="SUPFAM" id="SSF52266">
    <property type="entry name" value="SGNH hydrolase"/>
    <property type="match status" value="1"/>
</dbReference>
<feature type="chain" id="PRO_5003488295" description="SGNH hydrolase-type esterase domain-containing protein" evidence="4">
    <location>
        <begin position="27"/>
        <end position="373"/>
    </location>
</feature>
<feature type="compositionally biased region" description="Polar residues" evidence="3">
    <location>
        <begin position="363"/>
        <end position="373"/>
    </location>
</feature>
<evidence type="ECO:0000256" key="2">
    <source>
        <dbReference type="PIRSR" id="PIRSR637460-2"/>
    </source>
</evidence>
<feature type="disulfide bond" evidence="2">
    <location>
        <begin position="87"/>
        <end position="111"/>
    </location>
</feature>
<evidence type="ECO:0000259" key="5">
    <source>
        <dbReference type="Pfam" id="PF13472"/>
    </source>
</evidence>
<dbReference type="PANTHER" id="PTHR37981">
    <property type="entry name" value="LIPASE 2"/>
    <property type="match status" value="1"/>
</dbReference>
<comment type="caution">
    <text evidence="6">The sequence shown here is derived from an EMBL/GenBank/DDBJ whole genome shotgun (WGS) entry which is preliminary data.</text>
</comment>
<dbReference type="Gene3D" id="3.40.50.1110">
    <property type="entry name" value="SGNH hydrolase"/>
    <property type="match status" value="1"/>
</dbReference>
<keyword evidence="2" id="KW-1015">Disulfide bond</keyword>
<dbReference type="InterPro" id="IPR013830">
    <property type="entry name" value="SGNH_hydro"/>
</dbReference>
<evidence type="ECO:0000256" key="4">
    <source>
        <dbReference type="SAM" id="SignalP"/>
    </source>
</evidence>
<dbReference type="EMBL" id="AGFM01000062">
    <property type="protein sequence ID" value="EHJ59103.1"/>
    <property type="molecule type" value="Genomic_DNA"/>
</dbReference>
<feature type="signal peptide" evidence="4">
    <location>
        <begin position="1"/>
        <end position="26"/>
    </location>
</feature>
<feature type="compositionally biased region" description="Basic and acidic residues" evidence="3">
    <location>
        <begin position="351"/>
        <end position="360"/>
    </location>
</feature>
<dbReference type="GO" id="GO:0019433">
    <property type="term" value="P:triglyceride catabolic process"/>
    <property type="evidence" value="ECO:0007669"/>
    <property type="project" value="TreeGrafter"/>
</dbReference>
<dbReference type="PATRIC" id="fig|1088721.3.peg.3878"/>
<feature type="disulfide bond" evidence="2">
    <location>
        <begin position="160"/>
        <end position="177"/>
    </location>
</feature>
<dbReference type="STRING" id="1088721.JI59_01650"/>
<feature type="active site" evidence="1">
    <location>
        <position position="296"/>
    </location>
</feature>
<keyword evidence="4" id="KW-0732">Signal</keyword>
<dbReference type="PANTHER" id="PTHR37981:SF1">
    <property type="entry name" value="SGNH HYDROLASE-TYPE ESTERASE DOMAIN-CONTAINING PROTEIN"/>
    <property type="match status" value="1"/>
</dbReference>
<accession>G6EHW9</accession>
<proteinExistence type="predicted"/>
<evidence type="ECO:0000313" key="7">
    <source>
        <dbReference type="Proteomes" id="UP000004030"/>
    </source>
</evidence>
<dbReference type="CDD" id="cd01823">
    <property type="entry name" value="SEST_like"/>
    <property type="match status" value="1"/>
</dbReference>
<dbReference type="eggNOG" id="COG2755">
    <property type="taxonomic scope" value="Bacteria"/>
</dbReference>
<dbReference type="Proteomes" id="UP000004030">
    <property type="component" value="Unassembled WGS sequence"/>
</dbReference>
<dbReference type="GO" id="GO:0004806">
    <property type="term" value="F:triacylglycerol lipase activity"/>
    <property type="evidence" value="ECO:0007669"/>
    <property type="project" value="TreeGrafter"/>
</dbReference>
<dbReference type="AlphaFoldDB" id="G6EHW9"/>
<keyword evidence="7" id="KW-1185">Reference proteome</keyword>
<feature type="region of interest" description="Disordered" evidence="3">
    <location>
        <begin position="321"/>
        <end position="373"/>
    </location>
</feature>
<sequence length="373" mass="38875">MIPMPRIAAACAALLFSCATAPLVEAQATETDNIESVGQIASQQANPETSVAQSLEGARYVAIGSSYAAGPLLPPGKPAAPGAPARCGQSMNNYPTLLAQRFGMVLVDRTCSGATTDHVLGPWGDVPAQLASVDAATRLVTVTIGGNDLSYVGDLFSATCIQRAGELAAAGFAPKPCGAIRNPTEADYLRVEEQLNAIARRVREVAPNARLVFVQYLTPLPAGTLCANTPVSEDAAAIVRRIGARLAEITGKVAQAHEAIVVEMNQASANHTPCDAEPWMIGAPKGYNGKDGLQWHLNLAGMKATADGIAYWLEKSGVQPKVPQVPGVVQPGPGPIEDQVAPEPQDPDTAEPAREDKPKLSPESPTSGKQPKV</sequence>
<organism evidence="6 7">
    <name type="scientific">Novosphingobium pentaromativorans US6-1</name>
    <dbReference type="NCBI Taxonomy" id="1088721"/>
    <lineage>
        <taxon>Bacteria</taxon>
        <taxon>Pseudomonadati</taxon>
        <taxon>Pseudomonadota</taxon>
        <taxon>Alphaproteobacteria</taxon>
        <taxon>Sphingomonadales</taxon>
        <taxon>Sphingomonadaceae</taxon>
        <taxon>Novosphingobium</taxon>
    </lineage>
</organism>
<evidence type="ECO:0000313" key="6">
    <source>
        <dbReference type="EMBL" id="EHJ59103.1"/>
    </source>
</evidence>
<feature type="domain" description="SGNH hydrolase-type esterase" evidence="5">
    <location>
        <begin position="62"/>
        <end position="304"/>
    </location>
</feature>
<feature type="disulfide bond" evidence="2">
    <location>
        <begin position="226"/>
        <end position="274"/>
    </location>
</feature>
<dbReference type="RefSeq" id="WP_007014848.1">
    <property type="nucleotide sequence ID" value="NZ_AGFM01000062.1"/>
</dbReference>
<dbReference type="InterPro" id="IPR037460">
    <property type="entry name" value="SEST-like"/>
</dbReference>
<reference evidence="6 7" key="1">
    <citation type="journal article" date="2012" name="J. Bacteriol.">
        <title>Genome sequence of benzo(a)pyrene-degrading bacterium Novosphingobium pentaromativorans US6-1.</title>
        <authorList>
            <person name="Luo Y.R."/>
            <person name="Kang S.G."/>
            <person name="Kim S.J."/>
            <person name="Kim M.R."/>
            <person name="Li N."/>
            <person name="Lee J.H."/>
            <person name="Kwon K.K."/>
        </authorList>
    </citation>
    <scope>NUCLEOTIDE SEQUENCE [LARGE SCALE GENOMIC DNA]</scope>
    <source>
        <strain evidence="6 7">US6-1</strain>
    </source>
</reference>
<dbReference type="InterPro" id="IPR036514">
    <property type="entry name" value="SGNH_hydro_sf"/>
</dbReference>
<name>G6EHW9_9SPHN</name>